<dbReference type="VEuPathDB" id="VectorBase:AGAMI1_003949"/>
<dbReference type="GO" id="GO:0003841">
    <property type="term" value="F:1-acylglycerol-3-phosphate O-acyltransferase activity"/>
    <property type="evidence" value="ECO:0000318"/>
    <property type="project" value="GO_Central"/>
</dbReference>
<dbReference type="GO" id="GO:0006654">
    <property type="term" value="P:phosphatidic acid biosynthetic process"/>
    <property type="evidence" value="ECO:0000318"/>
    <property type="project" value="GO_Central"/>
</dbReference>
<keyword evidence="4 5" id="KW-0012">Acyltransferase</keyword>
<comment type="domain">
    <text evidence="5">The HXXXXD motif is essential for acyltransferase activity and may constitute the binding site for the phosphate moiety of the glycerol-3-phosphate.</text>
</comment>
<protein>
    <recommendedName>
        <fullName evidence="5">1-acyl-sn-glycerol-3-phosphate acyltransferase</fullName>
        <ecNumber evidence="5">2.3.1.51</ecNumber>
    </recommendedName>
</protein>
<feature type="domain" description="Phospholipid/glycerol acyltransferase" evidence="6">
    <location>
        <begin position="145"/>
        <end position="262"/>
    </location>
</feature>
<organism evidence="7 8">
    <name type="scientific">Anopheles gambiae</name>
    <name type="common">African malaria mosquito</name>
    <dbReference type="NCBI Taxonomy" id="7165"/>
    <lineage>
        <taxon>Eukaryota</taxon>
        <taxon>Metazoa</taxon>
        <taxon>Ecdysozoa</taxon>
        <taxon>Arthropoda</taxon>
        <taxon>Hexapoda</taxon>
        <taxon>Insecta</taxon>
        <taxon>Pterygota</taxon>
        <taxon>Neoptera</taxon>
        <taxon>Endopterygota</taxon>
        <taxon>Diptera</taxon>
        <taxon>Nematocera</taxon>
        <taxon>Culicoidea</taxon>
        <taxon>Culicidae</taxon>
        <taxon>Anophelinae</taxon>
        <taxon>Anopheles</taxon>
    </lineage>
</organism>
<dbReference type="GO" id="GO:0005783">
    <property type="term" value="C:endoplasmic reticulum"/>
    <property type="evidence" value="ECO:0000318"/>
    <property type="project" value="GO_Central"/>
</dbReference>
<keyword evidence="8" id="KW-1185">Reference proteome</keyword>
<dbReference type="PANTHER" id="PTHR10434">
    <property type="entry name" value="1-ACYL-SN-GLYCEROL-3-PHOSPHATE ACYLTRANSFERASE"/>
    <property type="match status" value="1"/>
</dbReference>
<keyword evidence="5" id="KW-1208">Phospholipid metabolism</keyword>
<evidence type="ECO:0000256" key="5">
    <source>
        <dbReference type="RuleBase" id="RU361267"/>
    </source>
</evidence>
<evidence type="ECO:0000256" key="3">
    <source>
        <dbReference type="ARBA" id="ARBA00022679"/>
    </source>
</evidence>
<reference evidence="7 8" key="2">
    <citation type="journal article" date="2004" name="Trends Parasitol.">
        <title>The Anopheles gambiae genome: an update.</title>
        <authorList>
            <person name="Mongin E."/>
            <person name="Louis C."/>
            <person name="Holt R.A."/>
            <person name="Birney E."/>
            <person name="Collins F.H."/>
        </authorList>
    </citation>
    <scope>NUCLEOTIDE SEQUENCE [LARGE SCALE GENOMIC DNA]</scope>
    <source>
        <strain evidence="7 8">PEST</strain>
    </source>
</reference>
<name>A0A1S4H104_ANOGA</name>
<dbReference type="SUPFAM" id="SSF69593">
    <property type="entry name" value="Glycerol-3-phosphate (1)-acyltransferase"/>
    <property type="match status" value="1"/>
</dbReference>
<reference evidence="7" key="3">
    <citation type="submission" date="2020-05" db="UniProtKB">
        <authorList>
            <consortium name="EnsemblMetazoa"/>
        </authorList>
    </citation>
    <scope>IDENTIFICATION</scope>
    <source>
        <strain evidence="7">PEST</strain>
    </source>
</reference>
<dbReference type="InterPro" id="IPR002123">
    <property type="entry name" value="Plipid/glycerol_acylTrfase"/>
</dbReference>
<accession>A0A1S4H104</accession>
<evidence type="ECO:0000256" key="4">
    <source>
        <dbReference type="ARBA" id="ARBA00023315"/>
    </source>
</evidence>
<dbReference type="ExpressionAtlas" id="A0A1S4H104">
    <property type="expression patterns" value="differential"/>
</dbReference>
<dbReference type="VEuPathDB" id="VectorBase:AGAP009415"/>
<evidence type="ECO:0000313" key="8">
    <source>
        <dbReference type="Proteomes" id="UP000007062"/>
    </source>
</evidence>
<keyword evidence="5" id="KW-0444">Lipid biosynthesis</keyword>
<evidence type="ECO:0000256" key="2">
    <source>
        <dbReference type="ARBA" id="ARBA00008655"/>
    </source>
</evidence>
<keyword evidence="3 5" id="KW-0808">Transferase</keyword>
<evidence type="ECO:0000259" key="6">
    <source>
        <dbReference type="SMART" id="SM00563"/>
    </source>
</evidence>
<evidence type="ECO:0000256" key="1">
    <source>
        <dbReference type="ARBA" id="ARBA00004728"/>
    </source>
</evidence>
<dbReference type="FunCoup" id="A0A1S4H104">
    <property type="interactions" value="672"/>
</dbReference>
<keyword evidence="5" id="KW-0443">Lipid metabolism</keyword>
<dbReference type="Proteomes" id="UP000007062">
    <property type="component" value="Chromosome 3R"/>
</dbReference>
<dbReference type="InParanoid" id="A0A1S4H104"/>
<dbReference type="PANTHER" id="PTHR10434:SF53">
    <property type="entry name" value="1-ACYL-SN-GLYCEROL-3-PHOSPHATE ACYLTRANSFERASE"/>
    <property type="match status" value="1"/>
</dbReference>
<reference evidence="7 8" key="1">
    <citation type="journal article" date="2002" name="Science">
        <title>The genome sequence of the malaria mosquito Anopheles gambiae.</title>
        <authorList>
            <person name="Holt R.A."/>
            <person name="Subramanian G.M."/>
            <person name="Halpern A."/>
            <person name="Sutton G.G."/>
            <person name="Charlab R."/>
            <person name="Nusskern D.R."/>
            <person name="Wincker P."/>
            <person name="Clark A.G."/>
            <person name="Ribeiro J.M."/>
            <person name="Wides R."/>
            <person name="Salzberg S.L."/>
            <person name="Loftus B."/>
            <person name="Yandell M."/>
            <person name="Majoros W.H."/>
            <person name="Rusch D.B."/>
            <person name="Lai Z."/>
            <person name="Kraft C.L."/>
            <person name="Abril J.F."/>
            <person name="Anthouard V."/>
            <person name="Arensburger P."/>
            <person name="Atkinson P.W."/>
            <person name="Baden H."/>
            <person name="de Berardinis V."/>
            <person name="Baldwin D."/>
            <person name="Benes V."/>
            <person name="Biedler J."/>
            <person name="Blass C."/>
            <person name="Bolanos R."/>
            <person name="Boscus D."/>
            <person name="Barnstead M."/>
            <person name="Cai S."/>
            <person name="Center A."/>
            <person name="Chaturverdi K."/>
            <person name="Christophides G.K."/>
            <person name="Chrystal M.A."/>
            <person name="Clamp M."/>
            <person name="Cravchik A."/>
            <person name="Curwen V."/>
            <person name="Dana A."/>
            <person name="Delcher A."/>
            <person name="Dew I."/>
            <person name="Evans C.A."/>
            <person name="Flanigan M."/>
            <person name="Grundschober-Freimoser A."/>
            <person name="Friedli L."/>
            <person name="Gu Z."/>
            <person name="Guan P."/>
            <person name="Guigo R."/>
            <person name="Hillenmeyer M.E."/>
            <person name="Hladun S.L."/>
            <person name="Hogan J.R."/>
            <person name="Hong Y.S."/>
            <person name="Hoover J."/>
            <person name="Jaillon O."/>
            <person name="Ke Z."/>
            <person name="Kodira C."/>
            <person name="Kokoza E."/>
            <person name="Koutsos A."/>
            <person name="Letunic I."/>
            <person name="Levitsky A."/>
            <person name="Liang Y."/>
            <person name="Lin J.J."/>
            <person name="Lobo N.F."/>
            <person name="Lopez J.R."/>
            <person name="Malek J.A."/>
            <person name="McIntosh T.C."/>
            <person name="Meister S."/>
            <person name="Miller J."/>
            <person name="Mobarry C."/>
            <person name="Mongin E."/>
            <person name="Murphy S.D."/>
            <person name="O'Brochta D.A."/>
            <person name="Pfannkoch C."/>
            <person name="Qi R."/>
            <person name="Regier M.A."/>
            <person name="Remington K."/>
            <person name="Shao H."/>
            <person name="Sharakhova M.V."/>
            <person name="Sitter C.D."/>
            <person name="Shetty J."/>
            <person name="Smith T.J."/>
            <person name="Strong R."/>
            <person name="Sun J."/>
            <person name="Thomasova D."/>
            <person name="Ton L.Q."/>
            <person name="Topalis P."/>
            <person name="Tu Z."/>
            <person name="Unger M.F."/>
            <person name="Walenz B."/>
            <person name="Wang A."/>
            <person name="Wang J."/>
            <person name="Wang M."/>
            <person name="Wang X."/>
            <person name="Woodford K.J."/>
            <person name="Wortman J.R."/>
            <person name="Wu M."/>
            <person name="Yao A."/>
            <person name="Zdobnov E.M."/>
            <person name="Zhang H."/>
            <person name="Zhao Q."/>
            <person name="Zhao S."/>
            <person name="Zhu S.C."/>
            <person name="Zhimulev I."/>
            <person name="Coluzzi M."/>
            <person name="della Torre A."/>
            <person name="Roth C.W."/>
            <person name="Louis C."/>
            <person name="Kalush F."/>
            <person name="Mural R.J."/>
            <person name="Myers E.W."/>
            <person name="Adams M.D."/>
            <person name="Smith H.O."/>
            <person name="Broder S."/>
            <person name="Gardner M.J."/>
            <person name="Fraser C.M."/>
            <person name="Birney E."/>
            <person name="Bork P."/>
            <person name="Brey P.T."/>
            <person name="Venter J.C."/>
            <person name="Weissenbach J."/>
            <person name="Kafatos F.C."/>
            <person name="Collins F.H."/>
            <person name="Hoffman S.L."/>
        </authorList>
    </citation>
    <scope>NUCLEOTIDE SEQUENCE [LARGE SCALE GENOMIC DNA]</scope>
    <source>
        <strain evidence="7 8">PEST</strain>
    </source>
</reference>
<comment type="catalytic activity">
    <reaction evidence="5">
        <text>a 1-acyl-sn-glycero-3-phosphate + an acyl-CoA = a 1,2-diacyl-sn-glycero-3-phosphate + CoA</text>
        <dbReference type="Rhea" id="RHEA:19709"/>
        <dbReference type="ChEBI" id="CHEBI:57287"/>
        <dbReference type="ChEBI" id="CHEBI:57970"/>
        <dbReference type="ChEBI" id="CHEBI:58342"/>
        <dbReference type="ChEBI" id="CHEBI:58608"/>
        <dbReference type="EC" id="2.3.1.51"/>
    </reaction>
</comment>
<proteinExistence type="inferred from homology"/>
<comment type="similarity">
    <text evidence="2 5">Belongs to the 1-acyl-sn-glycerol-3-phosphate acyltransferase family.</text>
</comment>
<dbReference type="AlphaFoldDB" id="A0A1S4H104"/>
<comment type="pathway">
    <text evidence="1">Phospholipid metabolism; CDP-diacylglycerol biosynthesis; CDP-diacylglycerol from sn-glycerol 3-phosphate: step 2/3.</text>
</comment>
<sequence length="327" mass="36533">MCAAGRVIAADSSSSCSSISVVVAFASFGFGLLYFCNRLHRVEETMSSEEIVNKMTTSNGELLGLAVMAFFIITLSTTARYYFKFFCFIAFSVVCAVGPVPLMLFRPRDYRNALIPAYLCIGFGKMLGASFTVRGKENINRNHGGIVLMNHQSALDLIVLAELWPIMGRSTVVAKKEVLYMFPFGLACWLWGTLFIDRQNRDSAKSVINKEAKAINEKQAKLLFFPEGTRGNGDKLLPFKKGCFHVAVESQAFIQPVVISKYHFLKSKAKIFNRGQNIIKILPEVSCAGLSKDDIPALMERVQKMMQREYEQLSEESLSINNISEVH</sequence>
<dbReference type="InterPro" id="IPR004552">
    <property type="entry name" value="AGP_acyltrans"/>
</dbReference>
<dbReference type="EMBL" id="AAAB01008835">
    <property type="status" value="NOT_ANNOTATED_CDS"/>
    <property type="molecule type" value="Genomic_DNA"/>
</dbReference>
<evidence type="ECO:0000313" key="7">
    <source>
        <dbReference type="EnsemblMetazoa" id="AGAP009415-PB"/>
    </source>
</evidence>
<dbReference type="Pfam" id="PF01553">
    <property type="entry name" value="Acyltransferase"/>
    <property type="match status" value="1"/>
</dbReference>
<dbReference type="SMART" id="SM00563">
    <property type="entry name" value="PlsC"/>
    <property type="match status" value="1"/>
</dbReference>
<dbReference type="EnsemblMetazoa" id="AGAP009415-RB">
    <property type="protein sequence ID" value="AGAP009415-PB"/>
    <property type="gene ID" value="AGAP009415"/>
</dbReference>
<dbReference type="EC" id="2.3.1.51" evidence="5"/>
<keyword evidence="5" id="KW-0594">Phospholipid biosynthesis</keyword>
<dbReference type="GO" id="GO:0016020">
    <property type="term" value="C:membrane"/>
    <property type="evidence" value="ECO:0007669"/>
    <property type="project" value="InterPro"/>
</dbReference>
<dbReference type="NCBIfam" id="TIGR00530">
    <property type="entry name" value="AGP_acyltrn"/>
    <property type="match status" value="1"/>
</dbReference>
<dbReference type="CDD" id="cd07989">
    <property type="entry name" value="LPLAT_AGPAT-like"/>
    <property type="match status" value="1"/>
</dbReference>